<dbReference type="Proteomes" id="UP000238523">
    <property type="component" value="Chromosome"/>
</dbReference>
<evidence type="ECO:0000313" key="2">
    <source>
        <dbReference type="Proteomes" id="UP000238523"/>
    </source>
</evidence>
<reference evidence="1 2" key="1">
    <citation type="submission" date="2017-11" db="EMBL/GenBank/DDBJ databases">
        <title>Complete genome of Rhizobium leguminosarum Norway, an ineffective micro-symbiont.</title>
        <authorList>
            <person name="Hoffrichter A."/>
            <person name="Liang J."/>
            <person name="Brachmann A."/>
            <person name="Marin M."/>
        </authorList>
    </citation>
    <scope>NUCLEOTIDE SEQUENCE [LARGE SCALE GENOMIC DNA]</scope>
    <source>
        <strain evidence="1 2">Norway</strain>
    </source>
</reference>
<gene>
    <name evidence="1" type="ORF">CUJ84_Chr003108</name>
</gene>
<accession>A0A2K9Z5J3</accession>
<evidence type="ECO:0000313" key="1">
    <source>
        <dbReference type="EMBL" id="AUW43450.1"/>
    </source>
</evidence>
<protein>
    <submittedName>
        <fullName evidence="1">Uncharacterized protein</fullName>
    </submittedName>
</protein>
<dbReference type="EMBL" id="CP025012">
    <property type="protein sequence ID" value="AUW43450.1"/>
    <property type="molecule type" value="Genomic_DNA"/>
</dbReference>
<dbReference type="AlphaFoldDB" id="A0A2K9Z5J3"/>
<organism evidence="1 2">
    <name type="scientific">Rhizobium leguminosarum</name>
    <dbReference type="NCBI Taxonomy" id="384"/>
    <lineage>
        <taxon>Bacteria</taxon>
        <taxon>Pseudomonadati</taxon>
        <taxon>Pseudomonadota</taxon>
        <taxon>Alphaproteobacteria</taxon>
        <taxon>Hyphomicrobiales</taxon>
        <taxon>Rhizobiaceae</taxon>
        <taxon>Rhizobium/Agrobacterium group</taxon>
        <taxon>Rhizobium</taxon>
    </lineage>
</organism>
<proteinExistence type="predicted"/>
<sequence length="70" mass="7945">MKFFKMALHDGPIIEEKEANWWLRDGALFVFGCAVRVRKLLETGKCRIFSSSTSPTQSLQAVLDQATWPS</sequence>
<name>A0A2K9Z5J3_RHILE</name>